<dbReference type="SUPFAM" id="SSF47413">
    <property type="entry name" value="lambda repressor-like DNA-binding domains"/>
    <property type="match status" value="1"/>
</dbReference>
<dbReference type="GO" id="GO:0003700">
    <property type="term" value="F:DNA-binding transcription factor activity"/>
    <property type="evidence" value="ECO:0007669"/>
    <property type="project" value="TreeGrafter"/>
</dbReference>
<dbReference type="PANTHER" id="PTHR46797:SF1">
    <property type="entry name" value="METHYLPHOSPHONATE SYNTHASE"/>
    <property type="match status" value="1"/>
</dbReference>
<dbReference type="PROSITE" id="PS50943">
    <property type="entry name" value="HTH_CROC1"/>
    <property type="match status" value="1"/>
</dbReference>
<dbReference type="CDD" id="cd02209">
    <property type="entry name" value="cupin_XRE_C"/>
    <property type="match status" value="1"/>
</dbReference>
<evidence type="ECO:0000259" key="2">
    <source>
        <dbReference type="PROSITE" id="PS50943"/>
    </source>
</evidence>
<dbReference type="GO" id="GO:0003677">
    <property type="term" value="F:DNA binding"/>
    <property type="evidence" value="ECO:0007669"/>
    <property type="project" value="UniProtKB-KW"/>
</dbReference>
<dbReference type="RefSeq" id="WP_035079038.1">
    <property type="nucleotide sequence ID" value="NZ_JMIH01000034.1"/>
</dbReference>
<protein>
    <submittedName>
        <fullName evidence="3">XRE family transcriptional regulator</fullName>
    </submittedName>
</protein>
<dbReference type="Proteomes" id="UP000027821">
    <property type="component" value="Unassembled WGS sequence"/>
</dbReference>
<organism evidence="3 4">
    <name type="scientific">Anditalea andensis</name>
    <dbReference type="NCBI Taxonomy" id="1048983"/>
    <lineage>
        <taxon>Bacteria</taxon>
        <taxon>Pseudomonadati</taxon>
        <taxon>Bacteroidota</taxon>
        <taxon>Cytophagia</taxon>
        <taxon>Cytophagales</taxon>
        <taxon>Cytophagaceae</taxon>
        <taxon>Anditalea</taxon>
    </lineage>
</organism>
<dbReference type="InterPro" id="IPR010982">
    <property type="entry name" value="Lambda_DNA-bd_dom_sf"/>
</dbReference>
<dbReference type="InterPro" id="IPR014710">
    <property type="entry name" value="RmlC-like_jellyroll"/>
</dbReference>
<evidence type="ECO:0000256" key="1">
    <source>
        <dbReference type="ARBA" id="ARBA00023125"/>
    </source>
</evidence>
<dbReference type="STRING" id="1048983.EL17_20925"/>
<dbReference type="eggNOG" id="COG1396">
    <property type="taxonomic scope" value="Bacteria"/>
</dbReference>
<dbReference type="SMART" id="SM00530">
    <property type="entry name" value="HTH_XRE"/>
    <property type="match status" value="1"/>
</dbReference>
<dbReference type="Pfam" id="PF07883">
    <property type="entry name" value="Cupin_2"/>
    <property type="match status" value="1"/>
</dbReference>
<keyword evidence="1" id="KW-0238">DNA-binding</keyword>
<name>A0A074KUM8_9BACT</name>
<reference evidence="3 4" key="1">
    <citation type="submission" date="2014-04" db="EMBL/GenBank/DDBJ databases">
        <title>Characterization and application of a salt tolerant electro-active bacterium.</title>
        <authorList>
            <person name="Yang L."/>
            <person name="Wei S."/>
            <person name="Tay Q.X.M."/>
        </authorList>
    </citation>
    <scope>NUCLEOTIDE SEQUENCE [LARGE SCALE GENOMIC DNA]</scope>
    <source>
        <strain evidence="3 4">LY1</strain>
    </source>
</reference>
<dbReference type="InterPro" id="IPR011051">
    <property type="entry name" value="RmlC_Cupin_sf"/>
</dbReference>
<dbReference type="InterPro" id="IPR050807">
    <property type="entry name" value="TransReg_Diox_bact_type"/>
</dbReference>
<dbReference type="EMBL" id="JMIH01000034">
    <property type="protein sequence ID" value="KEO71980.1"/>
    <property type="molecule type" value="Genomic_DNA"/>
</dbReference>
<dbReference type="PANTHER" id="PTHR46797">
    <property type="entry name" value="HTH-TYPE TRANSCRIPTIONAL REGULATOR"/>
    <property type="match status" value="1"/>
</dbReference>
<sequence>MENEILAQISQKIKSIRKEKGLTIQGIADRAGVTKGLISQVENSKTIPSLMVLMQIIKALEVDLDFFFNHMSLQGRDAPILVLRKEEYEGFENEPASDFHYERIISKKIKSSAVDVVLLEIQPYVKKHFDTTEAYAFKYILEGSIKYVFRDQTVVLHPGDSMLFDGRLDHHLVNEYDVMTKMLVVYFNENIE</sequence>
<feature type="domain" description="HTH cro/C1-type" evidence="2">
    <location>
        <begin position="13"/>
        <end position="67"/>
    </location>
</feature>
<dbReference type="Pfam" id="PF01381">
    <property type="entry name" value="HTH_3"/>
    <property type="match status" value="1"/>
</dbReference>
<evidence type="ECO:0000313" key="3">
    <source>
        <dbReference type="EMBL" id="KEO71980.1"/>
    </source>
</evidence>
<dbReference type="GO" id="GO:0005829">
    <property type="term" value="C:cytosol"/>
    <property type="evidence" value="ECO:0007669"/>
    <property type="project" value="TreeGrafter"/>
</dbReference>
<dbReference type="eggNOG" id="COG0662">
    <property type="taxonomic scope" value="Bacteria"/>
</dbReference>
<accession>A0A074KUM8</accession>
<dbReference type="InterPro" id="IPR013096">
    <property type="entry name" value="Cupin_2"/>
</dbReference>
<dbReference type="SUPFAM" id="SSF51182">
    <property type="entry name" value="RmlC-like cupins"/>
    <property type="match status" value="1"/>
</dbReference>
<proteinExistence type="predicted"/>
<evidence type="ECO:0000313" key="4">
    <source>
        <dbReference type="Proteomes" id="UP000027821"/>
    </source>
</evidence>
<keyword evidence="4" id="KW-1185">Reference proteome</keyword>
<comment type="caution">
    <text evidence="3">The sequence shown here is derived from an EMBL/GenBank/DDBJ whole genome shotgun (WGS) entry which is preliminary data.</text>
</comment>
<gene>
    <name evidence="3" type="ORF">EL17_20925</name>
</gene>
<dbReference type="AlphaFoldDB" id="A0A074KUM8"/>
<dbReference type="Gene3D" id="1.10.260.40">
    <property type="entry name" value="lambda repressor-like DNA-binding domains"/>
    <property type="match status" value="1"/>
</dbReference>
<dbReference type="OrthoDB" id="9805356at2"/>
<dbReference type="InterPro" id="IPR001387">
    <property type="entry name" value="Cro/C1-type_HTH"/>
</dbReference>
<dbReference type="CDD" id="cd00093">
    <property type="entry name" value="HTH_XRE"/>
    <property type="match status" value="1"/>
</dbReference>
<dbReference type="Gene3D" id="2.60.120.10">
    <property type="entry name" value="Jelly Rolls"/>
    <property type="match status" value="1"/>
</dbReference>